<dbReference type="FunFam" id="3.30.2350.10:FF:000011">
    <property type="entry name" value="tRNA pseudouridine synthase B"/>
    <property type="match status" value="1"/>
</dbReference>
<dbReference type="Pfam" id="PF01509">
    <property type="entry name" value="TruB_N"/>
    <property type="match status" value="1"/>
</dbReference>
<dbReference type="STRING" id="293826.Amet_2670"/>
<dbReference type="PANTHER" id="PTHR13767:SF2">
    <property type="entry name" value="PSEUDOURIDYLATE SYNTHASE TRUB1"/>
    <property type="match status" value="1"/>
</dbReference>
<comment type="catalytic activity">
    <reaction evidence="1 5">
        <text>uridine(55) in tRNA = pseudouridine(55) in tRNA</text>
        <dbReference type="Rhea" id="RHEA:42532"/>
        <dbReference type="Rhea" id="RHEA-COMP:10101"/>
        <dbReference type="Rhea" id="RHEA-COMP:10102"/>
        <dbReference type="ChEBI" id="CHEBI:65314"/>
        <dbReference type="ChEBI" id="CHEBI:65315"/>
        <dbReference type="EC" id="5.4.99.25"/>
    </reaction>
</comment>
<name>A6TRK4_ALKMQ</name>
<dbReference type="CDD" id="cd02573">
    <property type="entry name" value="PseudoU_synth_EcTruB"/>
    <property type="match status" value="1"/>
</dbReference>
<dbReference type="EC" id="5.4.99.25" evidence="5"/>
<dbReference type="SUPFAM" id="SSF55120">
    <property type="entry name" value="Pseudouridine synthase"/>
    <property type="match status" value="1"/>
</dbReference>
<dbReference type="PANTHER" id="PTHR13767">
    <property type="entry name" value="TRNA-PSEUDOURIDINE SYNTHASE"/>
    <property type="match status" value="1"/>
</dbReference>
<organism evidence="9 10">
    <name type="scientific">Alkaliphilus metalliredigens (strain QYMF)</name>
    <dbReference type="NCBI Taxonomy" id="293826"/>
    <lineage>
        <taxon>Bacteria</taxon>
        <taxon>Bacillati</taxon>
        <taxon>Bacillota</taxon>
        <taxon>Clostridia</taxon>
        <taxon>Peptostreptococcales</taxon>
        <taxon>Natronincolaceae</taxon>
        <taxon>Alkaliphilus</taxon>
    </lineage>
</organism>
<reference evidence="10" key="1">
    <citation type="journal article" date="2016" name="Genome Announc.">
        <title>Complete genome sequence of Alkaliphilus metalliredigens strain QYMF, an alkaliphilic and metal-reducing bacterium isolated from borax-contaminated leachate ponds.</title>
        <authorList>
            <person name="Hwang C."/>
            <person name="Copeland A."/>
            <person name="Lucas S."/>
            <person name="Lapidus A."/>
            <person name="Barry K."/>
            <person name="Detter J.C."/>
            <person name="Glavina Del Rio T."/>
            <person name="Hammon N."/>
            <person name="Israni S."/>
            <person name="Dalin E."/>
            <person name="Tice H."/>
            <person name="Pitluck S."/>
            <person name="Chertkov O."/>
            <person name="Brettin T."/>
            <person name="Bruce D."/>
            <person name="Han C."/>
            <person name="Schmutz J."/>
            <person name="Larimer F."/>
            <person name="Land M.L."/>
            <person name="Hauser L."/>
            <person name="Kyrpides N."/>
            <person name="Mikhailova N."/>
            <person name="Ye Q."/>
            <person name="Zhou J."/>
            <person name="Richardson P."/>
            <person name="Fields M.W."/>
        </authorList>
    </citation>
    <scope>NUCLEOTIDE SEQUENCE [LARGE SCALE GENOMIC DNA]</scope>
    <source>
        <strain evidence="10">QYMF</strain>
    </source>
</reference>
<dbReference type="InterPro" id="IPR015240">
    <property type="entry name" value="tRNA_sdUridine_synth_fam1_C"/>
</dbReference>
<keyword evidence="4 5" id="KW-0413">Isomerase</keyword>
<dbReference type="InterPro" id="IPR036974">
    <property type="entry name" value="PUA_sf"/>
</dbReference>
<keyword evidence="3 5" id="KW-0819">tRNA processing</keyword>
<dbReference type="Proteomes" id="UP000001572">
    <property type="component" value="Chromosome"/>
</dbReference>
<sequence length="296" mass="33304">MDGIINILKPPGMTSHDVVSVVRKKAQMKKVGHTGTLDPNAAGVLPICLGQATKVSNYLLNSTKMYRAECTLGVETDTEDKYGAILRETSVSFSKEQIEEAVMSFEGIHEQIPPMYSALKVKGKKLYELARQGIEIERKPRRVQIDSINIIKIDQNKVIFDVLCSKGTYIRTLCKDIGDKLGCGGMMSFLLRIQTGDFKLENSISIEEFKDAINIESILLDVDVPLQHLPKVIVKQEAEKKALNGNKIAFQYLKMSQALAADTEVRVYLEKRFIGIAKVQENQEQEQYIKFSRLFI</sequence>
<proteinExistence type="inferred from homology"/>
<dbReference type="Gene3D" id="3.30.2350.10">
    <property type="entry name" value="Pseudouridine synthase"/>
    <property type="match status" value="1"/>
</dbReference>
<dbReference type="AlphaFoldDB" id="A6TRK4"/>
<dbReference type="GO" id="GO:1990481">
    <property type="term" value="P:mRNA pseudouridine synthesis"/>
    <property type="evidence" value="ECO:0007669"/>
    <property type="project" value="TreeGrafter"/>
</dbReference>
<accession>A6TRK4</accession>
<evidence type="ECO:0000256" key="4">
    <source>
        <dbReference type="ARBA" id="ARBA00023235"/>
    </source>
</evidence>
<evidence type="ECO:0000256" key="5">
    <source>
        <dbReference type="HAMAP-Rule" id="MF_01080"/>
    </source>
</evidence>
<feature type="domain" description="Pseudouridine synthase II N-terminal" evidence="6">
    <location>
        <begin position="23"/>
        <end position="170"/>
    </location>
</feature>
<evidence type="ECO:0000313" key="9">
    <source>
        <dbReference type="EMBL" id="ABR48822.1"/>
    </source>
</evidence>
<dbReference type="InterPro" id="IPR002501">
    <property type="entry name" value="PsdUridine_synth_N"/>
</dbReference>
<evidence type="ECO:0000259" key="7">
    <source>
        <dbReference type="Pfam" id="PF09157"/>
    </source>
</evidence>
<protein>
    <recommendedName>
        <fullName evidence="5">tRNA pseudouridine synthase B</fullName>
        <ecNumber evidence="5">5.4.99.25</ecNumber>
    </recommendedName>
    <alternativeName>
        <fullName evidence="5">tRNA pseudouridine(55) synthase</fullName>
        <shortName evidence="5">Psi55 synthase</shortName>
    </alternativeName>
    <alternativeName>
        <fullName evidence="5">tRNA pseudouridylate synthase</fullName>
    </alternativeName>
    <alternativeName>
        <fullName evidence="5">tRNA-uridine isomerase</fullName>
    </alternativeName>
</protein>
<dbReference type="GO" id="GO:0031119">
    <property type="term" value="P:tRNA pseudouridine synthesis"/>
    <property type="evidence" value="ECO:0007669"/>
    <property type="project" value="UniProtKB-UniRule"/>
</dbReference>
<evidence type="ECO:0000259" key="8">
    <source>
        <dbReference type="Pfam" id="PF16198"/>
    </source>
</evidence>
<dbReference type="HAMAP" id="MF_01080">
    <property type="entry name" value="TruB_bact"/>
    <property type="match status" value="1"/>
</dbReference>
<dbReference type="EMBL" id="CP000724">
    <property type="protein sequence ID" value="ABR48822.1"/>
    <property type="molecule type" value="Genomic_DNA"/>
</dbReference>
<dbReference type="eggNOG" id="COG0130">
    <property type="taxonomic scope" value="Bacteria"/>
</dbReference>
<feature type="domain" description="tRNA pseudouridylate synthase B C-terminal" evidence="8">
    <location>
        <begin position="171"/>
        <end position="214"/>
    </location>
</feature>
<evidence type="ECO:0000259" key="6">
    <source>
        <dbReference type="Pfam" id="PF01509"/>
    </source>
</evidence>
<evidence type="ECO:0000256" key="3">
    <source>
        <dbReference type="ARBA" id="ARBA00022694"/>
    </source>
</evidence>
<evidence type="ECO:0000313" key="10">
    <source>
        <dbReference type="Proteomes" id="UP000001572"/>
    </source>
</evidence>
<dbReference type="GO" id="GO:0003723">
    <property type="term" value="F:RNA binding"/>
    <property type="evidence" value="ECO:0007669"/>
    <property type="project" value="InterPro"/>
</dbReference>
<comment type="function">
    <text evidence="5">Responsible for synthesis of pseudouridine from uracil-55 in the psi GC loop of transfer RNAs.</text>
</comment>
<feature type="active site" description="Nucleophile" evidence="5">
    <location>
        <position position="38"/>
    </location>
</feature>
<dbReference type="NCBIfam" id="TIGR00431">
    <property type="entry name" value="TruB"/>
    <property type="match status" value="1"/>
</dbReference>
<dbReference type="InterPro" id="IPR032819">
    <property type="entry name" value="TruB_C"/>
</dbReference>
<dbReference type="KEGG" id="amt:Amet_2670"/>
<dbReference type="InterPro" id="IPR020103">
    <property type="entry name" value="PsdUridine_synth_cat_dom_sf"/>
</dbReference>
<dbReference type="InterPro" id="IPR014780">
    <property type="entry name" value="tRNA_psdUridine_synth_TruB"/>
</dbReference>
<keyword evidence="10" id="KW-1185">Reference proteome</keyword>
<dbReference type="RefSeq" id="WP_012063795.1">
    <property type="nucleotide sequence ID" value="NC_009633.1"/>
</dbReference>
<evidence type="ECO:0000256" key="1">
    <source>
        <dbReference type="ARBA" id="ARBA00000385"/>
    </source>
</evidence>
<dbReference type="Pfam" id="PF09157">
    <property type="entry name" value="TruB-C_2"/>
    <property type="match status" value="1"/>
</dbReference>
<feature type="domain" description="tRNA pseudouridine synthase II TruB subfamily 1 C-terminal" evidence="7">
    <location>
        <begin position="230"/>
        <end position="282"/>
    </location>
</feature>
<dbReference type="Gene3D" id="2.30.130.10">
    <property type="entry name" value="PUA domain"/>
    <property type="match status" value="1"/>
</dbReference>
<dbReference type="HOGENOM" id="CLU_032087_0_1_9"/>
<dbReference type="GO" id="GO:0160148">
    <property type="term" value="F:tRNA pseudouridine(55) synthase activity"/>
    <property type="evidence" value="ECO:0007669"/>
    <property type="project" value="UniProtKB-EC"/>
</dbReference>
<comment type="similarity">
    <text evidence="2 5">Belongs to the pseudouridine synthase TruB family. Type 1 subfamily.</text>
</comment>
<dbReference type="Pfam" id="PF16198">
    <property type="entry name" value="TruB_C_2"/>
    <property type="match status" value="1"/>
</dbReference>
<gene>
    <name evidence="5" type="primary">truB</name>
    <name evidence="9" type="ordered locus">Amet_2670</name>
</gene>
<dbReference type="OrthoDB" id="9802309at2"/>
<evidence type="ECO:0000256" key="2">
    <source>
        <dbReference type="ARBA" id="ARBA00005642"/>
    </source>
</evidence>